<dbReference type="PROSITE" id="PS51257">
    <property type="entry name" value="PROKAR_LIPOPROTEIN"/>
    <property type="match status" value="1"/>
</dbReference>
<evidence type="ECO:0000256" key="3">
    <source>
        <dbReference type="ARBA" id="ARBA00006011"/>
    </source>
</evidence>
<keyword evidence="10" id="KW-0449">Lipoprotein</keyword>
<evidence type="ECO:0000256" key="1">
    <source>
        <dbReference type="ARBA" id="ARBA00004442"/>
    </source>
</evidence>
<evidence type="ECO:0000313" key="14">
    <source>
        <dbReference type="EMBL" id="PVZ04641.1"/>
    </source>
</evidence>
<dbReference type="RefSeq" id="WP_116680098.1">
    <property type="nucleotide sequence ID" value="NZ_QEKY01000031.1"/>
</dbReference>
<evidence type="ECO:0000259" key="12">
    <source>
        <dbReference type="Pfam" id="PF06321"/>
    </source>
</evidence>
<dbReference type="GeneID" id="94551574"/>
<keyword evidence="6" id="KW-0472">Membrane</keyword>
<evidence type="ECO:0000256" key="9">
    <source>
        <dbReference type="ARBA" id="ARBA00023263"/>
    </source>
</evidence>
<evidence type="ECO:0000256" key="5">
    <source>
        <dbReference type="ARBA" id="ARBA00023026"/>
    </source>
</evidence>
<comment type="similarity">
    <text evidence="3">Belongs to the bacteroidetes fimbrillin superfamily. FimA/Mfa1 family.</text>
</comment>
<feature type="domain" description="Minor fimbrium tip subunit MfA4 C-terminal" evidence="13">
    <location>
        <begin position="179"/>
        <end position="330"/>
    </location>
</feature>
<evidence type="ECO:0000259" key="13">
    <source>
        <dbReference type="Pfam" id="PF22358"/>
    </source>
</evidence>
<dbReference type="Pfam" id="PF06321">
    <property type="entry name" value="P_gingi_FimA"/>
    <property type="match status" value="1"/>
</dbReference>
<keyword evidence="4 11" id="KW-0732">Signal</keyword>
<comment type="caution">
    <text evidence="14">The sequence shown here is derived from an EMBL/GenBank/DDBJ whole genome shotgun (WGS) entry which is preliminary data.</text>
</comment>
<dbReference type="Proteomes" id="UP000245462">
    <property type="component" value="Unassembled WGS sequence"/>
</dbReference>
<evidence type="ECO:0000313" key="15">
    <source>
        <dbReference type="Proteomes" id="UP000245462"/>
    </source>
</evidence>
<keyword evidence="7" id="KW-0564">Palmitate</keyword>
<keyword evidence="5" id="KW-0843">Virulence</keyword>
<evidence type="ECO:0000256" key="7">
    <source>
        <dbReference type="ARBA" id="ARBA00023139"/>
    </source>
</evidence>
<keyword evidence="9" id="KW-0281">Fimbrium</keyword>
<evidence type="ECO:0000256" key="10">
    <source>
        <dbReference type="ARBA" id="ARBA00023288"/>
    </source>
</evidence>
<protein>
    <submittedName>
        <fullName evidence="14">Major fimbrial subunit protein FimA</fullName>
    </submittedName>
</protein>
<gene>
    <name evidence="14" type="ORF">C7382_1314</name>
</gene>
<evidence type="ECO:0000256" key="8">
    <source>
        <dbReference type="ARBA" id="ARBA00023237"/>
    </source>
</evidence>
<organism evidence="14 15">
    <name type="scientific">Porphyromonas loveana</name>
    <dbReference type="NCBI Taxonomy" id="1884669"/>
    <lineage>
        <taxon>Bacteria</taxon>
        <taxon>Pseudomonadati</taxon>
        <taxon>Bacteroidota</taxon>
        <taxon>Bacteroidia</taxon>
        <taxon>Bacteroidales</taxon>
        <taxon>Porphyromonadaceae</taxon>
        <taxon>Porphyromonas</taxon>
    </lineage>
</organism>
<feature type="signal peptide" evidence="11">
    <location>
        <begin position="1"/>
        <end position="20"/>
    </location>
</feature>
<proteinExistence type="inferred from homology"/>
<dbReference type="GO" id="GO:0009289">
    <property type="term" value="C:pilus"/>
    <property type="evidence" value="ECO:0007669"/>
    <property type="project" value="UniProtKB-SubCell"/>
</dbReference>
<comment type="subcellular location">
    <subcellularLocation>
        <location evidence="1">Cell outer membrane</location>
    </subcellularLocation>
    <subcellularLocation>
        <location evidence="2">Fimbrium</location>
    </subcellularLocation>
</comment>
<feature type="chain" id="PRO_5015525829" evidence="11">
    <location>
        <begin position="21"/>
        <end position="330"/>
    </location>
</feature>
<dbReference type="AlphaFoldDB" id="A0A2U1EXK6"/>
<dbReference type="GO" id="GO:0009279">
    <property type="term" value="C:cell outer membrane"/>
    <property type="evidence" value="ECO:0007669"/>
    <property type="project" value="UniProtKB-SubCell"/>
</dbReference>
<keyword evidence="15" id="KW-1185">Reference proteome</keyword>
<feature type="non-terminal residue" evidence="14">
    <location>
        <position position="330"/>
    </location>
</feature>
<dbReference type="Pfam" id="PF22358">
    <property type="entry name" value="MfA4_C"/>
    <property type="match status" value="1"/>
</dbReference>
<dbReference type="InterPro" id="IPR029141">
    <property type="entry name" value="FimA_N"/>
</dbReference>
<dbReference type="EMBL" id="QEKY01000031">
    <property type="protein sequence ID" value="PVZ04641.1"/>
    <property type="molecule type" value="Genomic_DNA"/>
</dbReference>
<name>A0A2U1EXK6_9PORP</name>
<evidence type="ECO:0000256" key="11">
    <source>
        <dbReference type="SAM" id="SignalP"/>
    </source>
</evidence>
<dbReference type="Gene3D" id="2.60.40.2580">
    <property type="match status" value="1"/>
</dbReference>
<dbReference type="OrthoDB" id="1014132at2"/>
<reference evidence="14 15" key="1">
    <citation type="submission" date="2018-04" db="EMBL/GenBank/DDBJ databases">
        <title>Genomic Encyclopedia of Type Strains, Phase IV (KMG-IV): sequencing the most valuable type-strain genomes for metagenomic binning, comparative biology and taxonomic classification.</title>
        <authorList>
            <person name="Goeker M."/>
        </authorList>
    </citation>
    <scope>NUCLEOTIDE SEQUENCE [LARGE SCALE GENOMIC DNA]</scope>
    <source>
        <strain evidence="14 15">DSM 28520</strain>
    </source>
</reference>
<evidence type="ECO:0000256" key="6">
    <source>
        <dbReference type="ARBA" id="ARBA00023136"/>
    </source>
</evidence>
<evidence type="ECO:0000256" key="4">
    <source>
        <dbReference type="ARBA" id="ARBA00022729"/>
    </source>
</evidence>
<dbReference type="InterPro" id="IPR054771">
    <property type="entry name" value="MfA4_C"/>
</dbReference>
<feature type="domain" description="Major fimbrial subunit protein N-terminal" evidence="12">
    <location>
        <begin position="34"/>
        <end position="166"/>
    </location>
</feature>
<keyword evidence="8" id="KW-0998">Cell outer membrane</keyword>
<accession>A0A2U1EXK6</accession>
<evidence type="ECO:0000256" key="2">
    <source>
        <dbReference type="ARBA" id="ARBA00004561"/>
    </source>
</evidence>
<sequence length="330" mass="36669">MKNYLLYVSFLASLFLVACSKTPVEPTANRSIEISLRVDEFTNAGGTVRAERSQGSDAERLITNLYLVLFDNTGANPDRYYITGNTFAGGTWNAAEMKVKLDMTQTQAGERRVYVITNVDPTMKTALDAVTTESGLQSVRRTTALPWSTNIVSPFLMAGNKTHDFTANHLLDNVPLVRAVAKVELNIALSEKFQTLPTIVNGNLSEFKFRYVNFDKDTYVVKPSTKPDNLVSSANDIWPQMTDWTVWGATLNTSPVPDAGTGYSLNADGKVTALRIVTYLNERDNKGAAIELALPRVDDGNLPPPEFGPELYRLPLPEKVIRNNWYKYDL</sequence>